<feature type="region of interest" description="Disordered" evidence="1">
    <location>
        <begin position="261"/>
        <end position="307"/>
    </location>
</feature>
<feature type="compositionally biased region" description="Basic residues" evidence="1">
    <location>
        <begin position="384"/>
        <end position="399"/>
    </location>
</feature>
<dbReference type="Proteomes" id="UP000253551">
    <property type="component" value="Unassembled WGS sequence"/>
</dbReference>
<name>A0A367J6M9_RHIST</name>
<evidence type="ECO:0000256" key="1">
    <source>
        <dbReference type="SAM" id="MobiDB-lite"/>
    </source>
</evidence>
<protein>
    <submittedName>
        <fullName evidence="2">Uncharacterized protein</fullName>
    </submittedName>
</protein>
<feature type="compositionally biased region" description="Polar residues" evidence="1">
    <location>
        <begin position="294"/>
        <end position="303"/>
    </location>
</feature>
<keyword evidence="3" id="KW-1185">Reference proteome</keyword>
<proteinExistence type="predicted"/>
<comment type="caution">
    <text evidence="2">The sequence shown here is derived from an EMBL/GenBank/DDBJ whole genome shotgun (WGS) entry which is preliminary data.</text>
</comment>
<dbReference type="AlphaFoldDB" id="A0A367J6M9"/>
<evidence type="ECO:0000313" key="3">
    <source>
        <dbReference type="Proteomes" id="UP000253551"/>
    </source>
</evidence>
<dbReference type="OrthoDB" id="2256854at2759"/>
<dbReference type="EMBL" id="PJQM01004130">
    <property type="protein sequence ID" value="RCH85597.1"/>
    <property type="molecule type" value="Genomic_DNA"/>
</dbReference>
<feature type="region of interest" description="Disordered" evidence="1">
    <location>
        <begin position="378"/>
        <end position="399"/>
    </location>
</feature>
<evidence type="ECO:0000313" key="2">
    <source>
        <dbReference type="EMBL" id="RCH85597.1"/>
    </source>
</evidence>
<accession>A0A367J6M9</accession>
<gene>
    <name evidence="2" type="ORF">CU098_006062</name>
</gene>
<reference evidence="2 3" key="1">
    <citation type="journal article" date="2018" name="G3 (Bethesda)">
        <title>Phylogenetic and Phylogenomic Definition of Rhizopus Species.</title>
        <authorList>
            <person name="Gryganskyi A.P."/>
            <person name="Golan J."/>
            <person name="Dolatabadi S."/>
            <person name="Mondo S."/>
            <person name="Robb S."/>
            <person name="Idnurm A."/>
            <person name="Muszewska A."/>
            <person name="Steczkiewicz K."/>
            <person name="Masonjones S."/>
            <person name="Liao H.L."/>
            <person name="Gajdeczka M.T."/>
            <person name="Anike F."/>
            <person name="Vuek A."/>
            <person name="Anishchenko I.M."/>
            <person name="Voigt K."/>
            <person name="de Hoog G.S."/>
            <person name="Smith M.E."/>
            <person name="Heitman J."/>
            <person name="Vilgalys R."/>
            <person name="Stajich J.E."/>
        </authorList>
    </citation>
    <scope>NUCLEOTIDE SEQUENCE [LARGE SCALE GENOMIC DNA]</scope>
    <source>
        <strain evidence="2 3">LSU 92-RS-03</strain>
    </source>
</reference>
<feature type="region of interest" description="Disordered" evidence="1">
    <location>
        <begin position="30"/>
        <end position="54"/>
    </location>
</feature>
<sequence length="399" mass="45200">MYNYYQPCDYSRAISRQDEALEDLMRATRQRKHRPQHWENPFPRSNTNSSQYHHRNRQQVPVYHHQLQKGDLVDHYQYPSWSSTSPPLPAPPAPLQLPREYYSKGMPPPNASKTKAWINKLLSHSTPAEEAPYHFNAKPAVSEPVLSYTKENNKSNSNYGSTDDEIGLLDLKNRKHKNTKQRLPNVKTSSRPTVIPSVSNSLKKVVVIDVPSHTTVIIRNIADDDNEPPKKAVMHHITDMSLISSLLNKLNIDFSPSQEKRLNKKRMANSNAKVGPIKSDLASIQSSHSVSSSRTVTNASYSPPQKKAPSYGIVKYLSMPSSLNHKQEKPAALPDFEYVDSDDSTLEDDSKDSKSEISLTPCSSDYFSVTEEFQKQQQQDLNKKAGKASKANKTKKWIF</sequence>
<feature type="compositionally biased region" description="Low complexity" evidence="1">
    <location>
        <begin position="283"/>
        <end position="293"/>
    </location>
</feature>
<organism evidence="2 3">
    <name type="scientific">Rhizopus stolonifer</name>
    <name type="common">Rhizopus nigricans</name>
    <dbReference type="NCBI Taxonomy" id="4846"/>
    <lineage>
        <taxon>Eukaryota</taxon>
        <taxon>Fungi</taxon>
        <taxon>Fungi incertae sedis</taxon>
        <taxon>Mucoromycota</taxon>
        <taxon>Mucoromycotina</taxon>
        <taxon>Mucoromycetes</taxon>
        <taxon>Mucorales</taxon>
        <taxon>Mucorineae</taxon>
        <taxon>Rhizopodaceae</taxon>
        <taxon>Rhizopus</taxon>
    </lineage>
</organism>